<dbReference type="AlphaFoldDB" id="A0A2T7TAV3"/>
<reference evidence="1 2" key="1">
    <citation type="submission" date="2013-12" db="EMBL/GenBank/DDBJ databases">
        <title>Annotated genome of Streptomyces scopuliridis.</title>
        <authorList>
            <person name="Olson J.B."/>
        </authorList>
    </citation>
    <scope>NUCLEOTIDE SEQUENCE [LARGE SCALE GENOMIC DNA]</scope>
    <source>
        <strain evidence="1 2">RB72</strain>
    </source>
</reference>
<protein>
    <recommendedName>
        <fullName evidence="3">Glycosyl transferase family 1 domain-containing protein</fullName>
    </recommendedName>
</protein>
<name>A0A2T7TAV3_9ACTN</name>
<dbReference type="EMBL" id="AZSP01000122">
    <property type="protein sequence ID" value="PVE12216.1"/>
    <property type="molecule type" value="Genomic_DNA"/>
</dbReference>
<dbReference type="GeneID" id="95546474"/>
<evidence type="ECO:0000313" key="2">
    <source>
        <dbReference type="Proteomes" id="UP000245992"/>
    </source>
</evidence>
<sequence length="346" mass="37856">MNGRVIYADFEYPIPLGGARILSAHVKLLAEAGVDAYRWSPTPGFRYAWFDDSGVPTLSGMEIDLTADDLLVVPEISVLPGHDPAPGARKVVFNQGHFLTFLTSGAVDRYPGFTPDPGIWTISRESVDILGRAHPYLPTPLLIPNPIDGELFRPAERRVASIAWMPRNRPAESLLLERLLRADPRCEGVELRPIRGLSHEQVAEVLADTSVFVALGSPEGEGFGLPVAEALASGCLVTGYPLGGGEELFEAPSAWRVPDLRTGLLADRALELVRRPEDGVRAEGRQWLLERYHRKTTTDALLEAVDAARTLPGGPARATHFLAWSEEYRPFFVSQVAAMEAAHRPS</sequence>
<dbReference type="STRING" id="1440053.GCA_000718095_00323"/>
<dbReference type="OrthoDB" id="9801609at2"/>
<keyword evidence="2" id="KW-1185">Reference proteome</keyword>
<dbReference type="Gene3D" id="3.40.50.2000">
    <property type="entry name" value="Glycogen Phosphorylase B"/>
    <property type="match status" value="1"/>
</dbReference>
<dbReference type="Proteomes" id="UP000245992">
    <property type="component" value="Unassembled WGS sequence"/>
</dbReference>
<gene>
    <name evidence="1" type="ORF">Y717_05970</name>
</gene>
<dbReference type="SUPFAM" id="SSF53756">
    <property type="entry name" value="UDP-Glycosyltransferase/glycogen phosphorylase"/>
    <property type="match status" value="1"/>
</dbReference>
<accession>A0A2T7TAV3</accession>
<evidence type="ECO:0008006" key="3">
    <source>
        <dbReference type="Google" id="ProtNLM"/>
    </source>
</evidence>
<dbReference type="RefSeq" id="WP_030349540.1">
    <property type="nucleotide sequence ID" value="NZ_AZSP01000122.1"/>
</dbReference>
<comment type="caution">
    <text evidence="1">The sequence shown here is derived from an EMBL/GenBank/DDBJ whole genome shotgun (WGS) entry which is preliminary data.</text>
</comment>
<organism evidence="1 2">
    <name type="scientific">Streptomyces scopuliridis RB72</name>
    <dbReference type="NCBI Taxonomy" id="1440053"/>
    <lineage>
        <taxon>Bacteria</taxon>
        <taxon>Bacillati</taxon>
        <taxon>Actinomycetota</taxon>
        <taxon>Actinomycetes</taxon>
        <taxon>Kitasatosporales</taxon>
        <taxon>Streptomycetaceae</taxon>
        <taxon>Streptomyces</taxon>
    </lineage>
</organism>
<proteinExistence type="predicted"/>
<evidence type="ECO:0000313" key="1">
    <source>
        <dbReference type="EMBL" id="PVE12216.1"/>
    </source>
</evidence>